<organism evidence="2 3">
    <name type="scientific">Folsomia candida</name>
    <name type="common">Springtail</name>
    <dbReference type="NCBI Taxonomy" id="158441"/>
    <lineage>
        <taxon>Eukaryota</taxon>
        <taxon>Metazoa</taxon>
        <taxon>Ecdysozoa</taxon>
        <taxon>Arthropoda</taxon>
        <taxon>Hexapoda</taxon>
        <taxon>Collembola</taxon>
        <taxon>Entomobryomorpha</taxon>
        <taxon>Isotomoidea</taxon>
        <taxon>Isotomidae</taxon>
        <taxon>Proisotominae</taxon>
        <taxon>Folsomia</taxon>
    </lineage>
</organism>
<keyword evidence="1" id="KW-0472">Membrane</keyword>
<feature type="transmembrane region" description="Helical" evidence="1">
    <location>
        <begin position="81"/>
        <end position="107"/>
    </location>
</feature>
<dbReference type="EMBL" id="LNIX01000036">
    <property type="protein sequence ID" value="OXA39899.1"/>
    <property type="molecule type" value="Genomic_DNA"/>
</dbReference>
<evidence type="ECO:0000313" key="3">
    <source>
        <dbReference type="Proteomes" id="UP000198287"/>
    </source>
</evidence>
<name>A0A226D3V0_FOLCA</name>
<keyword evidence="1" id="KW-0812">Transmembrane</keyword>
<gene>
    <name evidence="2" type="ORF">Fcan01_25299</name>
</gene>
<reference evidence="2 3" key="1">
    <citation type="submission" date="2015-12" db="EMBL/GenBank/DDBJ databases">
        <title>The genome of Folsomia candida.</title>
        <authorList>
            <person name="Faddeeva A."/>
            <person name="Derks M.F."/>
            <person name="Anvar Y."/>
            <person name="Smit S."/>
            <person name="Van Straalen N."/>
            <person name="Roelofs D."/>
        </authorList>
    </citation>
    <scope>NUCLEOTIDE SEQUENCE [LARGE SCALE GENOMIC DNA]</scope>
    <source>
        <strain evidence="2 3">VU population</strain>
        <tissue evidence="2">Whole body</tissue>
    </source>
</reference>
<sequence>MLLHAIIPSLKRQIKLCRLLGFKSYKLSAKNGTLVETTYPKGHTWYKFLLIVVVSFALFVTFNGFYGIYRLSGSKILANNVGFASLVLTIMTSITIFADMSISLLTLRKKREVIHVLNMVYNMEIQHKPSSQKWGDLLIIGTIYMCQIASPIYSIATVIPAAFDPCATPWVGSLWLRYEFDQSTKTMNNICNWPKNSVSWDAIQIILVVIQSYFAVYIMFVSVLSACHFMIVLLISMARLLKQLLENVTKQETAFWDSKMMDRYRGLYVLEKCLNDAYQDGFIAFSLAALVTCIILTFYISLRVLGLKDGHIGLLVFPVVVIELVVLTAIFTKMGGSVYTTSGLILKNMRKKHANGRKCLEMKVHKSMPKLKVRFGQNFLEMATSLQVLHFSVDRTVNLLLIG</sequence>
<accession>A0A226D3V0</accession>
<evidence type="ECO:0000256" key="1">
    <source>
        <dbReference type="SAM" id="Phobius"/>
    </source>
</evidence>
<feature type="transmembrane region" description="Helical" evidence="1">
    <location>
        <begin position="48"/>
        <end position="69"/>
    </location>
</feature>
<evidence type="ECO:0008006" key="4">
    <source>
        <dbReference type="Google" id="ProtNLM"/>
    </source>
</evidence>
<comment type="caution">
    <text evidence="2">The sequence shown here is derived from an EMBL/GenBank/DDBJ whole genome shotgun (WGS) entry which is preliminary data.</text>
</comment>
<feature type="transmembrane region" description="Helical" evidence="1">
    <location>
        <begin position="202"/>
        <end position="235"/>
    </location>
</feature>
<feature type="transmembrane region" description="Helical" evidence="1">
    <location>
        <begin position="282"/>
        <end position="300"/>
    </location>
</feature>
<dbReference type="AlphaFoldDB" id="A0A226D3V0"/>
<dbReference type="Proteomes" id="UP000198287">
    <property type="component" value="Unassembled WGS sequence"/>
</dbReference>
<feature type="transmembrane region" description="Helical" evidence="1">
    <location>
        <begin position="137"/>
        <end position="163"/>
    </location>
</feature>
<keyword evidence="1" id="KW-1133">Transmembrane helix</keyword>
<feature type="transmembrane region" description="Helical" evidence="1">
    <location>
        <begin position="312"/>
        <end position="332"/>
    </location>
</feature>
<protein>
    <recommendedName>
        <fullName evidence="4">Gustatory receptor</fullName>
    </recommendedName>
</protein>
<proteinExistence type="predicted"/>
<keyword evidence="3" id="KW-1185">Reference proteome</keyword>
<evidence type="ECO:0000313" key="2">
    <source>
        <dbReference type="EMBL" id="OXA39899.1"/>
    </source>
</evidence>